<dbReference type="InterPro" id="IPR007502">
    <property type="entry name" value="Helicase-assoc_dom"/>
</dbReference>
<evidence type="ECO:0000256" key="1">
    <source>
        <dbReference type="ARBA" id="ARBA00022741"/>
    </source>
</evidence>
<dbReference type="InterPro" id="IPR011545">
    <property type="entry name" value="DEAD/DEAH_box_helicase_dom"/>
</dbReference>
<evidence type="ECO:0000259" key="7">
    <source>
        <dbReference type="PROSITE" id="PS51194"/>
    </source>
</evidence>
<keyword evidence="3 8" id="KW-0347">Helicase</keyword>
<dbReference type="GO" id="GO:0016787">
    <property type="term" value="F:hydrolase activity"/>
    <property type="evidence" value="ECO:0007669"/>
    <property type="project" value="UniProtKB-KW"/>
</dbReference>
<evidence type="ECO:0000256" key="4">
    <source>
        <dbReference type="ARBA" id="ARBA00022840"/>
    </source>
</evidence>
<dbReference type="InterPro" id="IPR010222">
    <property type="entry name" value="RNA_helicase_HrpA"/>
</dbReference>
<dbReference type="PROSITE" id="PS51194">
    <property type="entry name" value="HELICASE_CTER"/>
    <property type="match status" value="1"/>
</dbReference>
<keyword evidence="9" id="KW-1185">Reference proteome</keyword>
<dbReference type="InterPro" id="IPR024590">
    <property type="entry name" value="HrpA_C"/>
</dbReference>
<dbReference type="SMART" id="SM00847">
    <property type="entry name" value="HA2"/>
    <property type="match status" value="1"/>
</dbReference>
<dbReference type="Gene3D" id="3.40.50.300">
    <property type="entry name" value="P-loop containing nucleotide triphosphate hydrolases"/>
    <property type="match status" value="2"/>
</dbReference>
<feature type="domain" description="Helicase C-terminal" evidence="7">
    <location>
        <begin position="205"/>
        <end position="376"/>
    </location>
</feature>
<feature type="region of interest" description="Disordered" evidence="5">
    <location>
        <begin position="535"/>
        <end position="572"/>
    </location>
</feature>
<dbReference type="InterPro" id="IPR011709">
    <property type="entry name" value="DEAD-box_helicase_OB_fold"/>
</dbReference>
<dbReference type="SMART" id="SM00490">
    <property type="entry name" value="HELICc"/>
    <property type="match status" value="1"/>
</dbReference>
<dbReference type="PANTHER" id="PTHR18934">
    <property type="entry name" value="ATP-DEPENDENT RNA HELICASE"/>
    <property type="match status" value="1"/>
</dbReference>
<sequence length="1259" mass="143145">MSEINLEYDPQLPVVESRDKLLAALSEHQVVIVCGATGSGKSTQLPKMCLELGRGEERRIAHTQPRRIAARSLAARLAQETRTTLGEEIGYKVRFTDQVSQQSRVKLLTDGMLLAEIQSDRDLNQYDTVIIDEAHERSLNIDFLLGYLKQLLPRRPDLQVIVTSATIDPQRFSKHFDEAPVFEVSGRTYPVEVRYRPFEERDGVDLPQAVVDGVAELRREGRGDVLVFLSGEREIRECAAALRKQAPPETEILPLYARLSSAEQQRVFSYGARQRVVLATNVAETSLTVPGIRYVIDSGQARISRYSHRTKVSRLPVEPISQASADQRAGRCGREAPGICIRLYSEDDYQGRPPFTDPEILRTNLAGVILQMKALGLGEIDQFPFVEPPEQRYINDALRLLHELDAVDEKRRLTRCGRRLARIPADPRIARILLAARDFGVEREVLIIAAALSIQDPRERPLEAQEAADEAHARWQHPKSDFLGFLNLWRDYQQHRQTLSRRKLTEWCREHFLAPQRMREWAEIRRQFAEMLREAGQHGAGAGTRKDRIKTVGQASSGRAAQSPDRDSHHDDLEDYFEPIHRALLTGLVSQVARHKEERTWLGARGVKLHIFPGSALAKRKPKWIVAAELVETRRLYARTVAEVRPEWIEAAAQNLVSRSYSEPYWRKRAGQVVAEEQVALYGLILASGRRVNYARIDAQRAREIFIDSALVAGELRTRGNFLRHNQDLIAQVEQLEAKARRRDLLVDREQLAAFYKSRVPEHICDAAAFEKWRRRVERKDPQRLCMSSADVMRADAAQFSAQDYPDHLLINGMQLPLTYQLEPGSEEDGITVTVPLAALQQLTPEPFEWLVPGLLHEKVTALIRGLPKRLRRNFVPAPEYARAVLEALPRGEGSLIDATSRQLQRITGVEIPAGAFDDIELPAHLQISFQVVDRHGRELATGRDLAALRSELASRVSHELAASADTSSAAQVWQRSGIKQWDFAELPEAITLSEGGITFYAYPALCDEGDSVSLTLLESFEAAERASYAGARRLFMLALPQQVRAMRKLEEFKQLRLQYRGLGSDEELREEIVQAAFDRSFLSSGLPRDRESFEQQLAAGRAELMAQAQQLAADIETVLSIYQQLRKELKGLNSPALLESLRDIEEHLRSLVYPGFIANTPAEQLTKLPRFLRALQRRVEKLKVNPTKERDSLRCIRPWHEKIQQRLAQRSDRGVPDPHLEQLRWLLEEYRVSLFAQDIGVQEKVSEKRLQKLWREVV</sequence>
<organism evidence="8 9">
    <name type="scientific">Halorhodospira halochloris</name>
    <name type="common">Ectothiorhodospira halochloris</name>
    <dbReference type="NCBI Taxonomy" id="1052"/>
    <lineage>
        <taxon>Bacteria</taxon>
        <taxon>Pseudomonadati</taxon>
        <taxon>Pseudomonadota</taxon>
        <taxon>Gammaproteobacteria</taxon>
        <taxon>Chromatiales</taxon>
        <taxon>Ectothiorhodospiraceae</taxon>
        <taxon>Halorhodospira</taxon>
    </lineage>
</organism>
<dbReference type="SMART" id="SM00382">
    <property type="entry name" value="AAA"/>
    <property type="match status" value="1"/>
</dbReference>
<evidence type="ECO:0000256" key="5">
    <source>
        <dbReference type="SAM" id="MobiDB-lite"/>
    </source>
</evidence>
<dbReference type="KEGG" id="hhk:HH1059_08310"/>
<dbReference type="InterPro" id="IPR003593">
    <property type="entry name" value="AAA+_ATPase"/>
</dbReference>
<dbReference type="InterPro" id="IPR001650">
    <property type="entry name" value="Helicase_C-like"/>
</dbReference>
<dbReference type="Pfam" id="PF07717">
    <property type="entry name" value="OB_NTP_bind"/>
    <property type="match status" value="1"/>
</dbReference>
<dbReference type="InterPro" id="IPR014001">
    <property type="entry name" value="Helicase_ATP-bd"/>
</dbReference>
<evidence type="ECO:0000313" key="8">
    <source>
        <dbReference type="EMBL" id="BAU57524.1"/>
    </source>
</evidence>
<dbReference type="Pfam" id="PF00270">
    <property type="entry name" value="DEAD"/>
    <property type="match status" value="1"/>
</dbReference>
<dbReference type="CDD" id="cd18791">
    <property type="entry name" value="SF2_C_RHA"/>
    <property type="match status" value="1"/>
</dbReference>
<dbReference type="Pfam" id="PF11898">
    <property type="entry name" value="DUF3418"/>
    <property type="match status" value="1"/>
</dbReference>
<dbReference type="RefSeq" id="WP_096408626.1">
    <property type="nucleotide sequence ID" value="NZ_AP017372.2"/>
</dbReference>
<dbReference type="Pfam" id="PF00271">
    <property type="entry name" value="Helicase_C"/>
    <property type="match status" value="1"/>
</dbReference>
<evidence type="ECO:0000259" key="6">
    <source>
        <dbReference type="PROSITE" id="PS51192"/>
    </source>
</evidence>
<dbReference type="GO" id="GO:0005524">
    <property type="term" value="F:ATP binding"/>
    <property type="evidence" value="ECO:0007669"/>
    <property type="project" value="UniProtKB-KW"/>
</dbReference>
<dbReference type="PANTHER" id="PTHR18934:SF99">
    <property type="entry name" value="ATP-DEPENDENT RNA HELICASE DHX37-RELATED"/>
    <property type="match status" value="1"/>
</dbReference>
<keyword evidence="2" id="KW-0378">Hydrolase</keyword>
<dbReference type="OrthoDB" id="9805617at2"/>
<dbReference type="SUPFAM" id="SSF52540">
    <property type="entry name" value="P-loop containing nucleoside triphosphate hydrolases"/>
    <property type="match status" value="1"/>
</dbReference>
<proteinExistence type="predicted"/>
<dbReference type="PROSITE" id="PS51192">
    <property type="entry name" value="HELICASE_ATP_BIND_1"/>
    <property type="match status" value="1"/>
</dbReference>
<dbReference type="Pfam" id="PF21010">
    <property type="entry name" value="HA2_C"/>
    <property type="match status" value="1"/>
</dbReference>
<keyword evidence="1" id="KW-0547">Nucleotide-binding</keyword>
<dbReference type="FunFam" id="3.40.50.300:FF:001922">
    <property type="entry name" value="DEAH (Asp-Glu-Ala-His) box polypeptide 29"/>
    <property type="match status" value="1"/>
</dbReference>
<dbReference type="SMART" id="SM00487">
    <property type="entry name" value="DEXDc"/>
    <property type="match status" value="1"/>
</dbReference>
<dbReference type="Pfam" id="PF04408">
    <property type="entry name" value="WHD_HA2"/>
    <property type="match status" value="1"/>
</dbReference>
<dbReference type="GO" id="GO:0003724">
    <property type="term" value="F:RNA helicase activity"/>
    <property type="evidence" value="ECO:0007669"/>
    <property type="project" value="InterPro"/>
</dbReference>
<gene>
    <name evidence="8" type="ORF">HH1059_08310</name>
</gene>
<accession>A0A0X8X8J5</accession>
<evidence type="ECO:0000313" key="9">
    <source>
        <dbReference type="Proteomes" id="UP000218890"/>
    </source>
</evidence>
<evidence type="ECO:0000256" key="3">
    <source>
        <dbReference type="ARBA" id="ARBA00022806"/>
    </source>
</evidence>
<dbReference type="NCBIfam" id="TIGR01967">
    <property type="entry name" value="DEAH_box_HrpA"/>
    <property type="match status" value="1"/>
</dbReference>
<evidence type="ECO:0000256" key="2">
    <source>
        <dbReference type="ARBA" id="ARBA00022801"/>
    </source>
</evidence>
<reference evidence="8" key="1">
    <citation type="submission" date="2016-02" db="EMBL/GenBank/DDBJ databases">
        <title>Halorhodospira halochloris DSM-1059 complete genome, version 2.</title>
        <authorList>
            <person name="Tsukatani Y."/>
        </authorList>
    </citation>
    <scope>NUCLEOTIDE SEQUENCE</scope>
    <source>
        <strain evidence="8">DSM 1059</strain>
    </source>
</reference>
<dbReference type="InterPro" id="IPR027417">
    <property type="entry name" value="P-loop_NTPase"/>
</dbReference>
<keyword evidence="4" id="KW-0067">ATP-binding</keyword>
<dbReference type="GO" id="GO:0003723">
    <property type="term" value="F:RNA binding"/>
    <property type="evidence" value="ECO:0007669"/>
    <property type="project" value="TreeGrafter"/>
</dbReference>
<dbReference type="Proteomes" id="UP000218890">
    <property type="component" value="Chromosome"/>
</dbReference>
<dbReference type="AlphaFoldDB" id="A0A0X8X8J5"/>
<dbReference type="FunFam" id="1.20.120.1080:FF:000005">
    <property type="entry name" value="ATP-dependent helicase HrpA"/>
    <property type="match status" value="1"/>
</dbReference>
<dbReference type="EMBL" id="AP017372">
    <property type="protein sequence ID" value="BAU57524.1"/>
    <property type="molecule type" value="Genomic_DNA"/>
</dbReference>
<dbReference type="Gene3D" id="1.20.120.1080">
    <property type="match status" value="1"/>
</dbReference>
<name>A0A0X8X8J5_HALHR</name>
<protein>
    <submittedName>
        <fullName evidence="8">ATP-dependent RNA helicase HrpA</fullName>
    </submittedName>
</protein>
<feature type="domain" description="Helicase ATP-binding" evidence="6">
    <location>
        <begin position="22"/>
        <end position="185"/>
    </location>
</feature>
<dbReference type="InterPro" id="IPR048333">
    <property type="entry name" value="HA2_WH"/>
</dbReference>